<reference evidence="2" key="2">
    <citation type="submission" date="2017-02" db="UniProtKB">
        <authorList>
            <consortium name="WormBaseParasite"/>
        </authorList>
    </citation>
    <scope>IDENTIFICATION</scope>
</reference>
<evidence type="ECO:0000313" key="2">
    <source>
        <dbReference type="WBParaSite" id="ACAC_0000550801-mRNA-1"/>
    </source>
</evidence>
<organism evidence="1 2">
    <name type="scientific">Angiostrongylus cantonensis</name>
    <name type="common">Rat lungworm</name>
    <dbReference type="NCBI Taxonomy" id="6313"/>
    <lineage>
        <taxon>Eukaryota</taxon>
        <taxon>Metazoa</taxon>
        <taxon>Ecdysozoa</taxon>
        <taxon>Nematoda</taxon>
        <taxon>Chromadorea</taxon>
        <taxon>Rhabditida</taxon>
        <taxon>Rhabditina</taxon>
        <taxon>Rhabditomorpha</taxon>
        <taxon>Strongyloidea</taxon>
        <taxon>Metastrongylidae</taxon>
        <taxon>Angiostrongylus</taxon>
    </lineage>
</organism>
<dbReference type="WBParaSite" id="ACAC_0000550801-mRNA-1">
    <property type="protein sequence ID" value="ACAC_0000550801-mRNA-1"/>
    <property type="gene ID" value="ACAC_0000550801"/>
</dbReference>
<keyword evidence="1" id="KW-1185">Reference proteome</keyword>
<protein>
    <submittedName>
        <fullName evidence="2">Uncharacterized protein</fullName>
    </submittedName>
</protein>
<evidence type="ECO:0000313" key="1">
    <source>
        <dbReference type="Proteomes" id="UP000035642"/>
    </source>
</evidence>
<dbReference type="Proteomes" id="UP000035642">
    <property type="component" value="Unassembled WGS sequence"/>
</dbReference>
<sequence length="101" mass="11543">MSEKGAGGSRVCLKFSVTVTHRKTPTYPRKWDTEHYTIKQTSKCGKRRERRKVLLVRQPHGRRVLNPRRFAGSSKLGVTLHYSQTGYGNRGVQPFPAEDCL</sequence>
<dbReference type="AlphaFoldDB" id="A0A0K0D613"/>
<reference evidence="1" key="1">
    <citation type="submission" date="2012-09" db="EMBL/GenBank/DDBJ databases">
        <authorList>
            <person name="Martin A.A."/>
        </authorList>
    </citation>
    <scope>NUCLEOTIDE SEQUENCE</scope>
</reference>
<name>A0A0K0D613_ANGCA</name>
<accession>A0A0K0D613</accession>
<proteinExistence type="predicted"/>